<dbReference type="HOGENOM" id="CLU_1857547_0_0_1"/>
<sequence>MVEEEAKRKALESKLRNIAEKQKLAEQRFRLRMEEMELAKREEYLKCRNELAQVEDRQMVYSSAMKEHYRHEIPSTSNWNPLANEFIPGHPKEQNRNRSFTTVGKFVNSSPAQDVTASTDKHIERETINNIEKDNPVN</sequence>
<dbReference type="CTD" id="20238259"/>
<evidence type="ECO:0000256" key="2">
    <source>
        <dbReference type="SAM" id="MobiDB-lite"/>
    </source>
</evidence>
<dbReference type="Proteomes" id="UP000030746">
    <property type="component" value="Unassembled WGS sequence"/>
</dbReference>
<dbReference type="EMBL" id="KB201549">
    <property type="protein sequence ID" value="ESO96060.1"/>
    <property type="molecule type" value="Genomic_DNA"/>
</dbReference>
<reference evidence="3 4" key="1">
    <citation type="journal article" date="2013" name="Nature">
        <title>Insights into bilaterian evolution from three spiralian genomes.</title>
        <authorList>
            <person name="Simakov O."/>
            <person name="Marletaz F."/>
            <person name="Cho S.J."/>
            <person name="Edsinger-Gonzales E."/>
            <person name="Havlak P."/>
            <person name="Hellsten U."/>
            <person name="Kuo D.H."/>
            <person name="Larsson T."/>
            <person name="Lv J."/>
            <person name="Arendt D."/>
            <person name="Savage R."/>
            <person name="Osoegawa K."/>
            <person name="de Jong P."/>
            <person name="Grimwood J."/>
            <person name="Chapman J.A."/>
            <person name="Shapiro H."/>
            <person name="Aerts A."/>
            <person name="Otillar R.P."/>
            <person name="Terry A.Y."/>
            <person name="Boore J.L."/>
            <person name="Grigoriev I.V."/>
            <person name="Lindberg D.R."/>
            <person name="Seaver E.C."/>
            <person name="Weisblat D.A."/>
            <person name="Putnam N.H."/>
            <person name="Rokhsar D.S."/>
        </authorList>
    </citation>
    <scope>NUCLEOTIDE SEQUENCE [LARGE SCALE GENOMIC DNA]</scope>
</reference>
<keyword evidence="4" id="KW-1185">Reference proteome</keyword>
<dbReference type="GeneID" id="20238259"/>
<evidence type="ECO:0000313" key="3">
    <source>
        <dbReference type="EMBL" id="ESO96060.1"/>
    </source>
</evidence>
<evidence type="ECO:0000256" key="1">
    <source>
        <dbReference type="SAM" id="Coils"/>
    </source>
</evidence>
<feature type="compositionally biased region" description="Basic and acidic residues" evidence="2">
    <location>
        <begin position="119"/>
        <end position="138"/>
    </location>
</feature>
<feature type="region of interest" description="Disordered" evidence="2">
    <location>
        <begin position="74"/>
        <end position="138"/>
    </location>
</feature>
<protein>
    <submittedName>
        <fullName evidence="3">Uncharacterized protein</fullName>
    </submittedName>
</protein>
<organism evidence="3 4">
    <name type="scientific">Lottia gigantea</name>
    <name type="common">Giant owl limpet</name>
    <dbReference type="NCBI Taxonomy" id="225164"/>
    <lineage>
        <taxon>Eukaryota</taxon>
        <taxon>Metazoa</taxon>
        <taxon>Spiralia</taxon>
        <taxon>Lophotrochozoa</taxon>
        <taxon>Mollusca</taxon>
        <taxon>Gastropoda</taxon>
        <taxon>Patellogastropoda</taxon>
        <taxon>Lottioidea</taxon>
        <taxon>Lottiidae</taxon>
        <taxon>Lottia</taxon>
    </lineage>
</organism>
<evidence type="ECO:0000313" key="4">
    <source>
        <dbReference type="Proteomes" id="UP000030746"/>
    </source>
</evidence>
<dbReference type="RefSeq" id="XP_009053177.1">
    <property type="nucleotide sequence ID" value="XM_009054929.1"/>
</dbReference>
<dbReference type="AlphaFoldDB" id="V4AMR1"/>
<feature type="compositionally biased region" description="Polar residues" evidence="2">
    <location>
        <begin position="97"/>
        <end position="118"/>
    </location>
</feature>
<accession>V4AMR1</accession>
<feature type="coiled-coil region" evidence="1">
    <location>
        <begin position="1"/>
        <end position="28"/>
    </location>
</feature>
<keyword evidence="1" id="KW-0175">Coiled coil</keyword>
<proteinExistence type="predicted"/>
<gene>
    <name evidence="3" type="ORF">LOTGIDRAFT_160043</name>
</gene>
<name>V4AMR1_LOTGI</name>
<dbReference type="KEGG" id="lgi:LOTGIDRAFT_160043"/>